<evidence type="ECO:0000259" key="2">
    <source>
        <dbReference type="Pfam" id="PF13472"/>
    </source>
</evidence>
<dbReference type="SUPFAM" id="SSF52266">
    <property type="entry name" value="SGNH hydrolase"/>
    <property type="match status" value="1"/>
</dbReference>
<dbReference type="EMBL" id="JAMPKX010000008">
    <property type="protein sequence ID" value="MEP0948743.1"/>
    <property type="molecule type" value="Genomic_DNA"/>
</dbReference>
<evidence type="ECO:0000313" key="4">
    <source>
        <dbReference type="Proteomes" id="UP001482513"/>
    </source>
</evidence>
<keyword evidence="1" id="KW-0732">Signal</keyword>
<gene>
    <name evidence="3" type="ORF">NC992_17810</name>
</gene>
<feature type="signal peptide" evidence="1">
    <location>
        <begin position="1"/>
        <end position="22"/>
    </location>
</feature>
<dbReference type="PANTHER" id="PTHR30383:SF5">
    <property type="entry name" value="SGNH HYDROLASE-TYPE ESTERASE DOMAIN-CONTAINING PROTEIN"/>
    <property type="match status" value="1"/>
</dbReference>
<dbReference type="PROSITE" id="PS51257">
    <property type="entry name" value="PROKAR_LIPOPROTEIN"/>
    <property type="match status" value="1"/>
</dbReference>
<dbReference type="InterPro" id="IPR051532">
    <property type="entry name" value="Ester_Hydrolysis_Enzymes"/>
</dbReference>
<reference evidence="3 4" key="1">
    <citation type="submission" date="2022-04" db="EMBL/GenBank/DDBJ databases">
        <title>Positive selection, recombination, and allopatry shape intraspecific diversity of widespread and dominant cyanobacteria.</title>
        <authorList>
            <person name="Wei J."/>
            <person name="Shu W."/>
            <person name="Hu C."/>
        </authorList>
    </citation>
    <scope>NUCLEOTIDE SEQUENCE [LARGE SCALE GENOMIC DNA]</scope>
    <source>
        <strain evidence="3 4">DQ-A4</strain>
    </source>
</reference>
<name>A0ABV0K7N5_9CYAN</name>
<protein>
    <submittedName>
        <fullName evidence="3">GDSL-type esterase/lipase family protein</fullName>
    </submittedName>
</protein>
<proteinExistence type="predicted"/>
<dbReference type="InterPro" id="IPR036514">
    <property type="entry name" value="SGNH_hydro_sf"/>
</dbReference>
<evidence type="ECO:0000256" key="1">
    <source>
        <dbReference type="SAM" id="SignalP"/>
    </source>
</evidence>
<keyword evidence="4" id="KW-1185">Reference proteome</keyword>
<dbReference type="PANTHER" id="PTHR30383">
    <property type="entry name" value="THIOESTERASE 1/PROTEASE 1/LYSOPHOSPHOLIPASE L1"/>
    <property type="match status" value="1"/>
</dbReference>
<dbReference type="InterPro" id="IPR013830">
    <property type="entry name" value="SGNH_hydro"/>
</dbReference>
<dbReference type="RefSeq" id="WP_199325936.1">
    <property type="nucleotide sequence ID" value="NZ_JAMPKX010000008.1"/>
</dbReference>
<accession>A0ABV0K7N5</accession>
<feature type="chain" id="PRO_5046356597" evidence="1">
    <location>
        <begin position="23"/>
        <end position="237"/>
    </location>
</feature>
<organism evidence="3 4">
    <name type="scientific">Leptolyngbya subtilissima DQ-A4</name>
    <dbReference type="NCBI Taxonomy" id="2933933"/>
    <lineage>
        <taxon>Bacteria</taxon>
        <taxon>Bacillati</taxon>
        <taxon>Cyanobacteriota</taxon>
        <taxon>Cyanophyceae</taxon>
        <taxon>Leptolyngbyales</taxon>
        <taxon>Leptolyngbyaceae</taxon>
        <taxon>Leptolyngbya group</taxon>
        <taxon>Leptolyngbya</taxon>
    </lineage>
</organism>
<dbReference type="Pfam" id="PF13472">
    <property type="entry name" value="Lipase_GDSL_2"/>
    <property type="match status" value="1"/>
</dbReference>
<dbReference type="Proteomes" id="UP001482513">
    <property type="component" value="Unassembled WGS sequence"/>
</dbReference>
<evidence type="ECO:0000313" key="3">
    <source>
        <dbReference type="EMBL" id="MEP0948743.1"/>
    </source>
</evidence>
<dbReference type="Gene3D" id="3.40.50.1110">
    <property type="entry name" value="SGNH hydrolase"/>
    <property type="match status" value="1"/>
</dbReference>
<sequence length="237" mass="25431">MSKTFKAKLMSLSFSGLLLLTACNNPQLPAIDQSGTNTLSETSETLSEDANNLRRGSGTQIIALGDSITAGFGIGPQAAYPNLLSQTLDLPIVNQGRSGDTTEAALNRLQQDVIEADPWLVIVGLGGNDYLRQVPPAQTEANLRQIVTRLQQAGAIVVILGMDISSFNSGYEGLYQRVANDTQAHLIPGILEGLNDPRYLYDQIHPNQAGQRILADRIAEGLQPLLQDATLPPNLSN</sequence>
<comment type="caution">
    <text evidence="3">The sequence shown here is derived from an EMBL/GenBank/DDBJ whole genome shotgun (WGS) entry which is preliminary data.</text>
</comment>
<feature type="domain" description="SGNH hydrolase-type esterase" evidence="2">
    <location>
        <begin position="63"/>
        <end position="213"/>
    </location>
</feature>